<organism evidence="2 3">
    <name type="scientific">Steinernema carpocapsae</name>
    <name type="common">Entomopathogenic nematode</name>
    <dbReference type="NCBI Taxonomy" id="34508"/>
    <lineage>
        <taxon>Eukaryota</taxon>
        <taxon>Metazoa</taxon>
        <taxon>Ecdysozoa</taxon>
        <taxon>Nematoda</taxon>
        <taxon>Chromadorea</taxon>
        <taxon>Rhabditida</taxon>
        <taxon>Tylenchina</taxon>
        <taxon>Panagrolaimomorpha</taxon>
        <taxon>Strongyloidoidea</taxon>
        <taxon>Steinernematidae</taxon>
        <taxon>Steinernema</taxon>
    </lineage>
</organism>
<feature type="region of interest" description="Disordered" evidence="1">
    <location>
        <begin position="274"/>
        <end position="320"/>
    </location>
</feature>
<protein>
    <submittedName>
        <fullName evidence="2">Uncharacterized protein</fullName>
    </submittedName>
</protein>
<evidence type="ECO:0000256" key="1">
    <source>
        <dbReference type="SAM" id="MobiDB-lite"/>
    </source>
</evidence>
<gene>
    <name evidence="2" type="ORF">L596_001411</name>
</gene>
<keyword evidence="3" id="KW-1185">Reference proteome</keyword>
<comment type="caution">
    <text evidence="2">The sequence shown here is derived from an EMBL/GenBank/DDBJ whole genome shotgun (WGS) entry which is preliminary data.</text>
</comment>
<reference evidence="2 3" key="1">
    <citation type="journal article" date="2015" name="Genome Biol.">
        <title>Comparative genomics of Steinernema reveals deeply conserved gene regulatory networks.</title>
        <authorList>
            <person name="Dillman A.R."/>
            <person name="Macchietto M."/>
            <person name="Porter C.F."/>
            <person name="Rogers A."/>
            <person name="Williams B."/>
            <person name="Antoshechkin I."/>
            <person name="Lee M.M."/>
            <person name="Goodwin Z."/>
            <person name="Lu X."/>
            <person name="Lewis E.E."/>
            <person name="Goodrich-Blair H."/>
            <person name="Stock S.P."/>
            <person name="Adams B.J."/>
            <person name="Sternberg P.W."/>
            <person name="Mortazavi A."/>
        </authorList>
    </citation>
    <scope>NUCLEOTIDE SEQUENCE [LARGE SCALE GENOMIC DNA]</scope>
    <source>
        <strain evidence="2 3">ALL</strain>
    </source>
</reference>
<dbReference type="Proteomes" id="UP000298663">
    <property type="component" value="Unassembled WGS sequence"/>
</dbReference>
<dbReference type="AlphaFoldDB" id="A0A4U8UKZ2"/>
<accession>A0A4U8UKZ2</accession>
<evidence type="ECO:0000313" key="3">
    <source>
        <dbReference type="Proteomes" id="UP000298663"/>
    </source>
</evidence>
<evidence type="ECO:0000313" key="2">
    <source>
        <dbReference type="EMBL" id="TMS33700.1"/>
    </source>
</evidence>
<feature type="compositionally biased region" description="Basic residues" evidence="1">
    <location>
        <begin position="295"/>
        <end position="304"/>
    </location>
</feature>
<reference evidence="2 3" key="2">
    <citation type="journal article" date="2019" name="G3 (Bethesda)">
        <title>Hybrid Assembly of the Genome of the Entomopathogenic Nematode Steinernema carpocapsae Identifies the X-Chromosome.</title>
        <authorList>
            <person name="Serra L."/>
            <person name="Macchietto M."/>
            <person name="Macias-Munoz A."/>
            <person name="McGill C.J."/>
            <person name="Rodriguez I.M."/>
            <person name="Rodriguez B."/>
            <person name="Murad R."/>
            <person name="Mortazavi A."/>
        </authorList>
    </citation>
    <scope>NUCLEOTIDE SEQUENCE [LARGE SCALE GENOMIC DNA]</scope>
    <source>
        <strain evidence="2 3">ALL</strain>
    </source>
</reference>
<feature type="compositionally biased region" description="Low complexity" evidence="1">
    <location>
        <begin position="11"/>
        <end position="27"/>
    </location>
</feature>
<feature type="compositionally biased region" description="Basic residues" evidence="1">
    <location>
        <begin position="1"/>
        <end position="10"/>
    </location>
</feature>
<dbReference type="EMBL" id="AZBU02000001">
    <property type="protein sequence ID" value="TMS33700.1"/>
    <property type="molecule type" value="Genomic_DNA"/>
</dbReference>
<sequence>MAPARNKRARSATAASTSAAAASAASAEGEEEQDPNLPFVPVAPPSRDEQKLDIDIWCQDDSITMSVRYTEVSKDEHDNWVGYMVTQENIFDDLWTRVRTVSLHAAFESRFLRSYNDYSYFEAQGLLECEELILCTDYASREKGPCNGVMKNIVEDLFRRLKFQKLSIHGDLKKTLSADSREIKAVFGRLKSVDLSKPIKAYKRAPTPPPKVKGRVGRPRSRKAQNEAALAEVAEAEAARAEASKANAAIPDSAFEQAAKLAAEALGLHVKAKSVPSTSVHAEEDAPETSGISSRTRRSTKRRPLSSSSRNSGDFDVLPDVKLSNEPIVVHLPDQLHNLRNKKT</sequence>
<feature type="region of interest" description="Disordered" evidence="1">
    <location>
        <begin position="201"/>
        <end position="230"/>
    </location>
</feature>
<proteinExistence type="predicted"/>
<feature type="region of interest" description="Disordered" evidence="1">
    <location>
        <begin position="1"/>
        <end position="47"/>
    </location>
</feature>
<name>A0A4U8UKZ2_STECR</name>
<feature type="compositionally biased region" description="Basic residues" evidence="1">
    <location>
        <begin position="212"/>
        <end position="223"/>
    </location>
</feature>